<proteinExistence type="predicted"/>
<dbReference type="Proteomes" id="UP000004986">
    <property type="component" value="Unassembled WGS sequence"/>
</dbReference>
<keyword evidence="2" id="KW-1185">Reference proteome</keyword>
<dbReference type="EMBL" id="AEAI01001999">
    <property type="protein sequence ID" value="EGH47122.1"/>
    <property type="molecule type" value="Genomic_DNA"/>
</dbReference>
<feature type="non-terminal residue" evidence="1">
    <location>
        <position position="32"/>
    </location>
</feature>
<dbReference type="AlphaFoldDB" id="F3GJ69"/>
<evidence type="ECO:0000313" key="1">
    <source>
        <dbReference type="EMBL" id="EGH47122.1"/>
    </source>
</evidence>
<evidence type="ECO:0000313" key="2">
    <source>
        <dbReference type="Proteomes" id="UP000004986"/>
    </source>
</evidence>
<gene>
    <name evidence="1" type="ORF">PSYPI_34595</name>
</gene>
<sequence length="32" mass="3582">MGFKPIISNRTISIDHEIENRLDSVASSIPIK</sequence>
<organism evidence="1 2">
    <name type="scientific">Pseudomonas syringae pv. pisi str. 1704B</name>
    <dbReference type="NCBI Taxonomy" id="629263"/>
    <lineage>
        <taxon>Bacteria</taxon>
        <taxon>Pseudomonadati</taxon>
        <taxon>Pseudomonadota</taxon>
        <taxon>Gammaproteobacteria</taxon>
        <taxon>Pseudomonadales</taxon>
        <taxon>Pseudomonadaceae</taxon>
        <taxon>Pseudomonas</taxon>
        <taxon>Pseudomonas syringae</taxon>
    </lineage>
</organism>
<comment type="caution">
    <text evidence="1">The sequence shown here is derived from an EMBL/GenBank/DDBJ whole genome shotgun (WGS) entry which is preliminary data.</text>
</comment>
<dbReference type="HOGENOM" id="CLU_3393708_0_0_6"/>
<protein>
    <submittedName>
        <fullName evidence="1">Uncharacterized protein</fullName>
    </submittedName>
</protein>
<name>F3GJ69_PSESJ</name>
<reference evidence="1 2" key="1">
    <citation type="journal article" date="2011" name="PLoS Pathog.">
        <title>Dynamic evolution of pathogenicity revealed by sequencing and comparative genomics of 19 Pseudomonas syringae isolates.</title>
        <authorList>
            <person name="Baltrus D.A."/>
            <person name="Nishimura M.T."/>
            <person name="Romanchuk A."/>
            <person name="Chang J.H."/>
            <person name="Mukhtar M.S."/>
            <person name="Cherkis K."/>
            <person name="Roach J."/>
            <person name="Grant S.R."/>
            <person name="Jones C.D."/>
            <person name="Dangl J.L."/>
        </authorList>
    </citation>
    <scope>NUCLEOTIDE SEQUENCE [LARGE SCALE GENOMIC DNA]</scope>
    <source>
        <strain evidence="1 2">1704B</strain>
    </source>
</reference>
<accession>F3GJ69</accession>